<dbReference type="Proteomes" id="UP001589748">
    <property type="component" value="Unassembled WGS sequence"/>
</dbReference>
<keyword evidence="2" id="KW-0472">Membrane</keyword>
<organism evidence="3 4">
    <name type="scientific">Kineococcus gynurae</name>
    <dbReference type="NCBI Taxonomy" id="452979"/>
    <lineage>
        <taxon>Bacteria</taxon>
        <taxon>Bacillati</taxon>
        <taxon>Actinomycetota</taxon>
        <taxon>Actinomycetes</taxon>
        <taxon>Kineosporiales</taxon>
        <taxon>Kineosporiaceae</taxon>
        <taxon>Kineococcus</taxon>
    </lineage>
</organism>
<evidence type="ECO:0000313" key="4">
    <source>
        <dbReference type="Proteomes" id="UP001589748"/>
    </source>
</evidence>
<keyword evidence="2" id="KW-1133">Transmembrane helix</keyword>
<name>A0ABV5LTT1_9ACTN</name>
<reference evidence="3 4" key="1">
    <citation type="submission" date="2024-09" db="EMBL/GenBank/DDBJ databases">
        <authorList>
            <person name="Sun Q."/>
            <person name="Mori K."/>
        </authorList>
    </citation>
    <scope>NUCLEOTIDE SEQUENCE [LARGE SCALE GENOMIC DNA]</scope>
    <source>
        <strain evidence="3 4">TISTR 1856</strain>
    </source>
</reference>
<evidence type="ECO:0000313" key="3">
    <source>
        <dbReference type="EMBL" id="MFB9377469.1"/>
    </source>
</evidence>
<keyword evidence="4" id="KW-1185">Reference proteome</keyword>
<keyword evidence="2" id="KW-0812">Transmembrane</keyword>
<feature type="transmembrane region" description="Helical" evidence="2">
    <location>
        <begin position="21"/>
        <end position="43"/>
    </location>
</feature>
<dbReference type="RefSeq" id="WP_380139049.1">
    <property type="nucleotide sequence ID" value="NZ_JBHLUI010000010.1"/>
</dbReference>
<gene>
    <name evidence="3" type="ORF">ACFFVI_10850</name>
</gene>
<comment type="caution">
    <text evidence="3">The sequence shown here is derived from an EMBL/GenBank/DDBJ whole genome shotgun (WGS) entry which is preliminary data.</text>
</comment>
<sequence length="233" mass="23068">MSSVLHPVGPEGRSTYWRRRVVVLVVLVALVAGVVWGVTALVGGGEEDPAVTRLDPTATSPTVNAGGSPSTPASPDASPSEAASPSGSASESASATAGAACPADGLTSAVSTTASNYGPQAVPQLVLSVVNAGAAPCTVEIGAGNVTFTVADSSGARVWSNVDCQTSSRIAEVTLQAKGSDDDDTSARVNWPRTRSAAGCPSNLADVPPGEYTVSVTRAGVEAGRATFSIAGS</sequence>
<accession>A0ABV5LTT1</accession>
<evidence type="ECO:0000256" key="1">
    <source>
        <dbReference type="SAM" id="MobiDB-lite"/>
    </source>
</evidence>
<feature type="region of interest" description="Disordered" evidence="1">
    <location>
        <begin position="45"/>
        <end position="95"/>
    </location>
</feature>
<dbReference type="EMBL" id="JBHMDM010000005">
    <property type="protein sequence ID" value="MFB9377469.1"/>
    <property type="molecule type" value="Genomic_DNA"/>
</dbReference>
<feature type="compositionally biased region" description="Low complexity" evidence="1">
    <location>
        <begin position="65"/>
        <end position="95"/>
    </location>
</feature>
<proteinExistence type="predicted"/>
<protein>
    <submittedName>
        <fullName evidence="3">Uncharacterized protein</fullName>
    </submittedName>
</protein>
<evidence type="ECO:0000256" key="2">
    <source>
        <dbReference type="SAM" id="Phobius"/>
    </source>
</evidence>